<keyword evidence="4" id="KW-1185">Reference proteome</keyword>
<dbReference type="OrthoDB" id="3691767at2"/>
<sequence>MSEAERTGSDTPASPGPDRRRVVVLAGPSGAGKSRLAQRLHAARGWPVFRLDDFYRDEDDPAMPRQAELGIVDWDHPDSWDADRAVAALRELVDTGRTTLPVYDLATSRARGRHEVTARPDDLVLAEGIFAAEVVARLDAEGMLHSAWCVHHRPAVTFARRLARDLRERRKPPLVLVRRGWRLMRDEPGIIARQTTLGATGSRASAVERGLLG</sequence>
<feature type="domain" description="Phosphoribulokinase/uridine kinase" evidence="2">
    <location>
        <begin position="22"/>
        <end position="169"/>
    </location>
</feature>
<protein>
    <submittedName>
        <fullName evidence="3">Uridine kinase</fullName>
    </submittedName>
</protein>
<dbReference type="RefSeq" id="WP_101395733.1">
    <property type="nucleotide sequence ID" value="NZ_PJNE01000001.1"/>
</dbReference>
<organism evidence="3 4">
    <name type="scientific">Phycicoccus duodecadis</name>
    <dbReference type="NCBI Taxonomy" id="173053"/>
    <lineage>
        <taxon>Bacteria</taxon>
        <taxon>Bacillati</taxon>
        <taxon>Actinomycetota</taxon>
        <taxon>Actinomycetes</taxon>
        <taxon>Micrococcales</taxon>
        <taxon>Intrasporangiaceae</taxon>
        <taxon>Phycicoccus</taxon>
    </lineage>
</organism>
<dbReference type="PANTHER" id="PTHR10285">
    <property type="entry name" value="URIDINE KINASE"/>
    <property type="match status" value="1"/>
</dbReference>
<dbReference type="Pfam" id="PF00485">
    <property type="entry name" value="PRK"/>
    <property type="match status" value="1"/>
</dbReference>
<evidence type="ECO:0000259" key="2">
    <source>
        <dbReference type="Pfam" id="PF00485"/>
    </source>
</evidence>
<dbReference type="InterPro" id="IPR027417">
    <property type="entry name" value="P-loop_NTPase"/>
</dbReference>
<gene>
    <name evidence="3" type="ORF">ATL31_2124</name>
</gene>
<dbReference type="InterPro" id="IPR006083">
    <property type="entry name" value="PRK/URK"/>
</dbReference>
<name>A0A2N3YKA9_9MICO</name>
<reference evidence="3 4" key="1">
    <citation type="submission" date="2017-12" db="EMBL/GenBank/DDBJ databases">
        <title>Sequencing the genomes of 1000 Actinobacteria strains.</title>
        <authorList>
            <person name="Klenk H.-P."/>
        </authorList>
    </citation>
    <scope>NUCLEOTIDE SEQUENCE [LARGE SCALE GENOMIC DNA]</scope>
    <source>
        <strain evidence="3 4">DSM 12806</strain>
    </source>
</reference>
<accession>A0A2N3YKA9</accession>
<keyword evidence="3" id="KW-0418">Kinase</keyword>
<evidence type="ECO:0000256" key="1">
    <source>
        <dbReference type="SAM" id="MobiDB-lite"/>
    </source>
</evidence>
<dbReference type="GO" id="GO:0005524">
    <property type="term" value="F:ATP binding"/>
    <property type="evidence" value="ECO:0007669"/>
    <property type="project" value="InterPro"/>
</dbReference>
<dbReference type="AlphaFoldDB" id="A0A2N3YKA9"/>
<dbReference type="Gene3D" id="3.40.50.300">
    <property type="entry name" value="P-loop containing nucleotide triphosphate hydrolases"/>
    <property type="match status" value="1"/>
</dbReference>
<dbReference type="SUPFAM" id="SSF52540">
    <property type="entry name" value="P-loop containing nucleoside triphosphate hydrolases"/>
    <property type="match status" value="1"/>
</dbReference>
<dbReference type="EMBL" id="PJNE01000001">
    <property type="protein sequence ID" value="PKW27286.1"/>
    <property type="molecule type" value="Genomic_DNA"/>
</dbReference>
<dbReference type="GO" id="GO:0016301">
    <property type="term" value="F:kinase activity"/>
    <property type="evidence" value="ECO:0007669"/>
    <property type="project" value="UniProtKB-KW"/>
</dbReference>
<evidence type="ECO:0000313" key="3">
    <source>
        <dbReference type="EMBL" id="PKW27286.1"/>
    </source>
</evidence>
<keyword evidence="3" id="KW-0808">Transferase</keyword>
<feature type="region of interest" description="Disordered" evidence="1">
    <location>
        <begin position="1"/>
        <end position="21"/>
    </location>
</feature>
<proteinExistence type="predicted"/>
<evidence type="ECO:0000313" key="4">
    <source>
        <dbReference type="Proteomes" id="UP000233781"/>
    </source>
</evidence>
<dbReference type="Proteomes" id="UP000233781">
    <property type="component" value="Unassembled WGS sequence"/>
</dbReference>
<comment type="caution">
    <text evidence="3">The sequence shown here is derived from an EMBL/GenBank/DDBJ whole genome shotgun (WGS) entry which is preliminary data.</text>
</comment>